<keyword evidence="6 7" id="KW-0472">Membrane</keyword>
<evidence type="ECO:0000313" key="9">
    <source>
        <dbReference type="EMBL" id="PWL07895.1"/>
    </source>
</evidence>
<dbReference type="Pfam" id="PF01554">
    <property type="entry name" value="MatE"/>
    <property type="match status" value="2"/>
</dbReference>
<dbReference type="CDD" id="cd13147">
    <property type="entry name" value="MATE_MJ0709_like"/>
    <property type="match status" value="1"/>
</dbReference>
<dbReference type="NCBIfam" id="TIGR00797">
    <property type="entry name" value="matE"/>
    <property type="match status" value="1"/>
</dbReference>
<keyword evidence="10" id="KW-1185">Reference proteome</keyword>
<feature type="transmembrane region" description="Helical" evidence="7">
    <location>
        <begin position="260"/>
        <end position="281"/>
    </location>
</feature>
<evidence type="ECO:0000256" key="7">
    <source>
        <dbReference type="SAM" id="Phobius"/>
    </source>
</evidence>
<feature type="transmembrane region" description="Helical" evidence="7">
    <location>
        <begin position="55"/>
        <end position="79"/>
    </location>
</feature>
<comment type="caution">
    <text evidence="8">The sequence shown here is derived from an EMBL/GenBank/DDBJ whole genome shotgun (WGS) entry which is preliminary data.</text>
</comment>
<organism evidence="8 10">
    <name type="scientific">Methanosphaera cuniculi</name>
    <dbReference type="NCBI Taxonomy" id="1077256"/>
    <lineage>
        <taxon>Archaea</taxon>
        <taxon>Methanobacteriati</taxon>
        <taxon>Methanobacteriota</taxon>
        <taxon>Methanomada group</taxon>
        <taxon>Methanobacteria</taxon>
        <taxon>Methanobacteriales</taxon>
        <taxon>Methanobacteriaceae</taxon>
        <taxon>Methanosphaera</taxon>
    </lineage>
</organism>
<feature type="transmembrane region" description="Helical" evidence="7">
    <location>
        <begin position="287"/>
        <end position="312"/>
    </location>
</feature>
<evidence type="ECO:0000313" key="11">
    <source>
        <dbReference type="Proteomes" id="UP000246004"/>
    </source>
</evidence>
<evidence type="ECO:0000313" key="8">
    <source>
        <dbReference type="EMBL" id="PAV07324.1"/>
    </source>
</evidence>
<accession>A0A2A2HDK6</accession>
<dbReference type="InterPro" id="IPR052031">
    <property type="entry name" value="Membrane_Transporter-Flippase"/>
</dbReference>
<dbReference type="GO" id="GO:0015297">
    <property type="term" value="F:antiporter activity"/>
    <property type="evidence" value="ECO:0007669"/>
    <property type="project" value="InterPro"/>
</dbReference>
<evidence type="ECO:0000256" key="5">
    <source>
        <dbReference type="ARBA" id="ARBA00022989"/>
    </source>
</evidence>
<feature type="transmembrane region" description="Helical" evidence="7">
    <location>
        <begin position="324"/>
        <end position="343"/>
    </location>
</feature>
<keyword evidence="4 7" id="KW-0812">Transmembrane</keyword>
<gene>
    <name evidence="9" type="primary">mepA_2</name>
    <name evidence="8" type="ORF">ASJ82_00305</name>
    <name evidence="9" type="ORF">MSCUN_11380</name>
</gene>
<dbReference type="InterPro" id="IPR002528">
    <property type="entry name" value="MATE_fam"/>
</dbReference>
<reference evidence="8 10" key="2">
    <citation type="journal article" date="2017" name="BMC Genomics">
        <title>Genomic analysis of methanogenic archaea reveals a shift towards energy conservation.</title>
        <authorList>
            <person name="Gilmore S.P."/>
            <person name="Henske J.K."/>
            <person name="Sexton J.A."/>
            <person name="Solomon K.V."/>
            <person name="Seppala S."/>
            <person name="Yoo J.I."/>
            <person name="Huyett L.M."/>
            <person name="Pressman A."/>
            <person name="Cogan J.Z."/>
            <person name="Kivenson V."/>
            <person name="Peng X."/>
            <person name="Tan Y."/>
            <person name="Valentine D.L."/>
            <person name="O'Malley M.A."/>
        </authorList>
    </citation>
    <scope>NUCLEOTIDE SEQUENCE [LARGE SCALE GENOMIC DNA]</scope>
    <source>
        <strain evidence="8 10">1R-7</strain>
    </source>
</reference>
<keyword evidence="2" id="KW-0813">Transport</keyword>
<protein>
    <submittedName>
        <fullName evidence="8">MATE family efflux transporter</fullName>
    </submittedName>
    <submittedName>
        <fullName evidence="9">Multidrug export protein MepA</fullName>
    </submittedName>
</protein>
<feature type="transmembrane region" description="Helical" evidence="7">
    <location>
        <begin position="26"/>
        <end position="43"/>
    </location>
</feature>
<dbReference type="AlphaFoldDB" id="A0A2A2HDK6"/>
<dbReference type="Proteomes" id="UP000217528">
    <property type="component" value="Unassembled WGS sequence"/>
</dbReference>
<evidence type="ECO:0000256" key="6">
    <source>
        <dbReference type="ARBA" id="ARBA00023136"/>
    </source>
</evidence>
<dbReference type="PANTHER" id="PTHR43549">
    <property type="entry name" value="MULTIDRUG RESISTANCE PROTEIN YPNP-RELATED"/>
    <property type="match status" value="1"/>
</dbReference>
<dbReference type="GO" id="GO:0005886">
    <property type="term" value="C:plasma membrane"/>
    <property type="evidence" value="ECO:0007669"/>
    <property type="project" value="UniProtKB-SubCell"/>
</dbReference>
<evidence type="ECO:0000313" key="10">
    <source>
        <dbReference type="Proteomes" id="UP000217528"/>
    </source>
</evidence>
<feature type="transmembrane region" description="Helical" evidence="7">
    <location>
        <begin position="399"/>
        <end position="418"/>
    </location>
</feature>
<evidence type="ECO:0000256" key="3">
    <source>
        <dbReference type="ARBA" id="ARBA00022475"/>
    </source>
</evidence>
<evidence type="ECO:0000256" key="1">
    <source>
        <dbReference type="ARBA" id="ARBA00004651"/>
    </source>
</evidence>
<feature type="transmembrane region" description="Helical" evidence="7">
    <location>
        <begin position="174"/>
        <end position="194"/>
    </location>
</feature>
<name>A0A2A2HDK6_9EURY</name>
<reference evidence="9 11" key="1">
    <citation type="submission" date="2016-04" db="EMBL/GenBank/DDBJ databases">
        <title>Genome sequence of Methanosphaera cuniculi DSM 4103.</title>
        <authorList>
            <person name="Poehlein A."/>
            <person name="Seedorf H."/>
            <person name="Daniel R."/>
        </authorList>
    </citation>
    <scope>NUCLEOTIDE SEQUENCE [LARGE SCALE GENOMIC DNA]</scope>
    <source>
        <strain evidence="9 11">DSM 4103</strain>
    </source>
</reference>
<comment type="subcellular location">
    <subcellularLocation>
        <location evidence="1">Cell membrane</location>
        <topology evidence="1">Multi-pass membrane protein</topology>
    </subcellularLocation>
</comment>
<sequence length="467" mass="50922">MADVKKELNSNVELVLGDYKTAVKKLALPLMMSMFLMMAYNLADSIWVSGLGSDALAAIGFITPLFMIIIGLGNGIGAGTNSLIARYIGSKCYDQANNTALHGLFLTVVISVVGAIFMYIALPSILIWMGAAHDLEFSLEYGYIIFTFMIVFLFNHVCTAILRSEGDVKRAMYATATTAIINIILDPIMIYVLGFGIRGAAYATVISASLSCIILSYWILYKKDTYLNVTLRNFKYKRSIIKRILNVTIPASTENLISSILMISINLILTISAGTTAVATYTATMRLIQLGGIPLIGFSTALLTIIGAAYGACNVQKIKDAYRYTIKLGLITTTIMVVVFLIFAPDISMIFAYGESSNIAPQIASAIRILVFLIYSVALGNISAMLYQGLGRGTTSLTLTIIRALICEIILAYLFAIVMHMGEFGVYLGLVIGGIIGGFISVTWVMVSIRRLIRDYRPDPMIVDEIK</sequence>
<keyword evidence="5 7" id="KW-1133">Transmembrane helix</keyword>
<feature type="transmembrane region" description="Helical" evidence="7">
    <location>
        <begin position="363"/>
        <end position="387"/>
    </location>
</feature>
<feature type="transmembrane region" description="Helical" evidence="7">
    <location>
        <begin position="141"/>
        <end position="162"/>
    </location>
</feature>
<dbReference type="RefSeq" id="WP_095608694.1">
    <property type="nucleotide sequence ID" value="NZ_LMVN01000019.1"/>
</dbReference>
<feature type="transmembrane region" description="Helical" evidence="7">
    <location>
        <begin position="424"/>
        <end position="447"/>
    </location>
</feature>
<dbReference type="OrthoDB" id="214119at2157"/>
<dbReference type="Proteomes" id="UP000246004">
    <property type="component" value="Unassembled WGS sequence"/>
</dbReference>
<dbReference type="GO" id="GO:0042910">
    <property type="term" value="F:xenobiotic transmembrane transporter activity"/>
    <property type="evidence" value="ECO:0007669"/>
    <property type="project" value="InterPro"/>
</dbReference>
<evidence type="ECO:0000256" key="4">
    <source>
        <dbReference type="ARBA" id="ARBA00022692"/>
    </source>
</evidence>
<evidence type="ECO:0000256" key="2">
    <source>
        <dbReference type="ARBA" id="ARBA00022448"/>
    </source>
</evidence>
<proteinExistence type="predicted"/>
<keyword evidence="3" id="KW-1003">Cell membrane</keyword>
<dbReference type="EMBL" id="LMVN01000019">
    <property type="protein sequence ID" value="PAV07324.1"/>
    <property type="molecule type" value="Genomic_DNA"/>
</dbReference>
<dbReference type="PANTHER" id="PTHR43549:SF2">
    <property type="entry name" value="MULTIDRUG RESISTANCE PROTEIN NORM-RELATED"/>
    <property type="match status" value="1"/>
</dbReference>
<feature type="transmembrane region" description="Helical" evidence="7">
    <location>
        <begin position="200"/>
        <end position="220"/>
    </location>
</feature>
<feature type="transmembrane region" description="Helical" evidence="7">
    <location>
        <begin position="100"/>
        <end position="129"/>
    </location>
</feature>
<dbReference type="PIRSF" id="PIRSF006603">
    <property type="entry name" value="DinF"/>
    <property type="match status" value="1"/>
</dbReference>
<dbReference type="EMBL" id="LWMS01000042">
    <property type="protein sequence ID" value="PWL07895.1"/>
    <property type="molecule type" value="Genomic_DNA"/>
</dbReference>
<dbReference type="InterPro" id="IPR048279">
    <property type="entry name" value="MdtK-like"/>
</dbReference>